<dbReference type="RefSeq" id="WP_172825824.1">
    <property type="nucleotide sequence ID" value="NZ_LT629799.1"/>
</dbReference>
<dbReference type="EMBL" id="LT629799">
    <property type="protein sequence ID" value="SDV02711.1"/>
    <property type="molecule type" value="Genomic_DNA"/>
</dbReference>
<accession>A0A1H2NC13</accession>
<evidence type="ECO:0000313" key="4">
    <source>
        <dbReference type="Proteomes" id="UP000198825"/>
    </source>
</evidence>
<dbReference type="SUPFAM" id="SSF50346">
    <property type="entry name" value="PRC-barrel domain"/>
    <property type="match status" value="1"/>
</dbReference>
<dbReference type="Proteomes" id="UP000198825">
    <property type="component" value="Chromosome I"/>
</dbReference>
<evidence type="ECO:0000259" key="2">
    <source>
        <dbReference type="Pfam" id="PF05239"/>
    </source>
</evidence>
<dbReference type="GO" id="GO:0030077">
    <property type="term" value="C:plasma membrane light-harvesting complex"/>
    <property type="evidence" value="ECO:0007669"/>
    <property type="project" value="InterPro"/>
</dbReference>
<proteinExistence type="predicted"/>
<feature type="compositionally biased region" description="Polar residues" evidence="1">
    <location>
        <begin position="1"/>
        <end position="18"/>
    </location>
</feature>
<feature type="region of interest" description="Disordered" evidence="1">
    <location>
        <begin position="75"/>
        <end position="237"/>
    </location>
</feature>
<keyword evidence="4" id="KW-1185">Reference proteome</keyword>
<dbReference type="Gene3D" id="3.90.50.10">
    <property type="entry name" value="Photosynthetic Reaction Center, subunit H, domain 2"/>
    <property type="match status" value="1"/>
</dbReference>
<feature type="compositionally biased region" description="Basic and acidic residues" evidence="1">
    <location>
        <begin position="185"/>
        <end position="210"/>
    </location>
</feature>
<dbReference type="InterPro" id="IPR014747">
    <property type="entry name" value="Bac_photo_RC_H_C"/>
</dbReference>
<feature type="domain" description="PRC-barrel" evidence="2">
    <location>
        <begin position="15"/>
        <end position="75"/>
    </location>
</feature>
<dbReference type="GO" id="GO:0019684">
    <property type="term" value="P:photosynthesis, light reaction"/>
    <property type="evidence" value="ECO:0007669"/>
    <property type="project" value="InterPro"/>
</dbReference>
<feature type="compositionally biased region" description="Basic and acidic residues" evidence="1">
    <location>
        <begin position="108"/>
        <end position="140"/>
    </location>
</feature>
<dbReference type="STRING" id="546874.SAMN04488544_3683"/>
<reference evidence="4" key="1">
    <citation type="submission" date="2016-10" db="EMBL/GenBank/DDBJ databases">
        <authorList>
            <person name="Varghese N."/>
            <person name="Submissions S."/>
        </authorList>
    </citation>
    <scope>NUCLEOTIDE SEQUENCE [LARGE SCALE GENOMIC DNA]</scope>
    <source>
        <strain evidence="4">DSM 21743</strain>
    </source>
</reference>
<dbReference type="AlphaFoldDB" id="A0A1H2NC13"/>
<feature type="compositionally biased region" description="Basic and acidic residues" evidence="1">
    <location>
        <begin position="218"/>
        <end position="236"/>
    </location>
</feature>
<dbReference type="InterPro" id="IPR011033">
    <property type="entry name" value="PRC_barrel-like_sf"/>
</dbReference>
<dbReference type="Pfam" id="PF05239">
    <property type="entry name" value="PRC"/>
    <property type="match status" value="1"/>
</dbReference>
<evidence type="ECO:0000256" key="1">
    <source>
        <dbReference type="SAM" id="MobiDB-lite"/>
    </source>
</evidence>
<name>A0A1H2NC13_9ACTN</name>
<feature type="region of interest" description="Disordered" evidence="1">
    <location>
        <begin position="1"/>
        <end position="25"/>
    </location>
</feature>
<gene>
    <name evidence="3" type="ORF">SAMN04488544_3683</name>
</gene>
<evidence type="ECO:0000313" key="3">
    <source>
        <dbReference type="EMBL" id="SDV02711.1"/>
    </source>
</evidence>
<organism evidence="3 4">
    <name type="scientific">Microlunatus sagamiharensis</name>
    <dbReference type="NCBI Taxonomy" id="546874"/>
    <lineage>
        <taxon>Bacteria</taxon>
        <taxon>Bacillati</taxon>
        <taxon>Actinomycetota</taxon>
        <taxon>Actinomycetes</taxon>
        <taxon>Propionibacteriales</taxon>
        <taxon>Propionibacteriaceae</taxon>
        <taxon>Microlunatus</taxon>
    </lineage>
</organism>
<sequence length="262" mass="27947">MSISTDDLGRITQQTDVVSSDGDKLGSVHQVYTSDTTGDPAWVTVKTGLFGTQESFVPLSDSSFDGDDIRVGVTKQAVHDAPRVDTDGHLSPEEEDDLYRHYGLHNPDQGDARPGVADRRPDGDHDGDRDDRLGDDRPGDDQLGDDSSRDAAAAAGAGGVAGGALGDGVGRDRSEDDVTGTPRHAATDDRSTDDRSIAAENGPEHVEQTGHGEQTGPGERDEHGAEEAVKPGERTTRLRRYVVTERVVQTVEELPAEDDPSR</sequence>
<dbReference type="InterPro" id="IPR027275">
    <property type="entry name" value="PRC-brl_dom"/>
</dbReference>
<feature type="compositionally biased region" description="Gly residues" evidence="1">
    <location>
        <begin position="156"/>
        <end position="168"/>
    </location>
</feature>
<feature type="compositionally biased region" description="Basic and acidic residues" evidence="1">
    <location>
        <begin position="77"/>
        <end position="92"/>
    </location>
</feature>
<protein>
    <submittedName>
        <fullName evidence="3">PRC-barrel domain-containing protein</fullName>
    </submittedName>
</protein>